<dbReference type="Proteomes" id="UP001438707">
    <property type="component" value="Unassembled WGS sequence"/>
</dbReference>
<protein>
    <submittedName>
        <fullName evidence="1">Uncharacterized protein</fullName>
    </submittedName>
</protein>
<sequence length="338" mass="38667">MHPLSFRLREQAGGQWTTIASYTHLFKQFKGITFKSYQVLRNHLSKLPAGGQLSGTFEHIQSGKTVQLDVRFPAGSENCKKPSWRTGPGAKRVQGASTIVRQPIDPEAAPQPVLERFAVVEKEQLNPDVNEKLQHQSQYAAAGYAHTFWAHLGMSQKEFQAKRDRFGPVREAGFCRAEKDCQFIREWQDFCRSKGFRLADGETIDYAFARPLNLAAMDPDRNINYGLFLGRPEFQLPSGELNYAGIKQLVTADYDSRVIEFFTRWVTTHWGQKSILNTFQKCRRVLSRLAALQGWYGTYKSRTTKSNGTEMRGVLYDLDCLTELDERIRLELATRSQR</sequence>
<name>A0AAW1R138_9CHLO</name>
<gene>
    <name evidence="1" type="ORF">WJX74_010555</name>
</gene>
<dbReference type="AlphaFoldDB" id="A0AAW1R138"/>
<organism evidence="1 2">
    <name type="scientific">Apatococcus lobatus</name>
    <dbReference type="NCBI Taxonomy" id="904363"/>
    <lineage>
        <taxon>Eukaryota</taxon>
        <taxon>Viridiplantae</taxon>
        <taxon>Chlorophyta</taxon>
        <taxon>core chlorophytes</taxon>
        <taxon>Trebouxiophyceae</taxon>
        <taxon>Chlorellales</taxon>
        <taxon>Chlorellaceae</taxon>
        <taxon>Apatococcus</taxon>
    </lineage>
</organism>
<reference evidence="1 2" key="1">
    <citation type="journal article" date="2024" name="Nat. Commun.">
        <title>Phylogenomics reveals the evolutionary origins of lichenization in chlorophyte algae.</title>
        <authorList>
            <person name="Puginier C."/>
            <person name="Libourel C."/>
            <person name="Otte J."/>
            <person name="Skaloud P."/>
            <person name="Haon M."/>
            <person name="Grisel S."/>
            <person name="Petersen M."/>
            <person name="Berrin J.G."/>
            <person name="Delaux P.M."/>
            <person name="Dal Grande F."/>
            <person name="Keller J."/>
        </authorList>
    </citation>
    <scope>NUCLEOTIDE SEQUENCE [LARGE SCALE GENOMIC DNA]</scope>
    <source>
        <strain evidence="1 2">SAG 2145</strain>
    </source>
</reference>
<proteinExistence type="predicted"/>
<evidence type="ECO:0000313" key="2">
    <source>
        <dbReference type="Proteomes" id="UP001438707"/>
    </source>
</evidence>
<comment type="caution">
    <text evidence="1">The sequence shown here is derived from an EMBL/GenBank/DDBJ whole genome shotgun (WGS) entry which is preliminary data.</text>
</comment>
<dbReference type="EMBL" id="JALJOS010000019">
    <property type="protein sequence ID" value="KAK9827210.1"/>
    <property type="molecule type" value="Genomic_DNA"/>
</dbReference>
<keyword evidence="2" id="KW-1185">Reference proteome</keyword>
<evidence type="ECO:0000313" key="1">
    <source>
        <dbReference type="EMBL" id="KAK9827210.1"/>
    </source>
</evidence>
<accession>A0AAW1R138</accession>